<evidence type="ECO:0000256" key="3">
    <source>
        <dbReference type="ARBA" id="ARBA00022630"/>
    </source>
</evidence>
<feature type="binding site" evidence="5">
    <location>
        <position position="224"/>
    </location>
    <ligand>
        <name>FAD</name>
        <dbReference type="ChEBI" id="CHEBI:57692"/>
    </ligand>
</feature>
<dbReference type="PRINTS" id="PR00411">
    <property type="entry name" value="PNDRDTASEI"/>
</dbReference>
<dbReference type="Proteomes" id="UP000663864">
    <property type="component" value="Unassembled WGS sequence"/>
</dbReference>
<dbReference type="GO" id="GO:0050660">
    <property type="term" value="F:flavin adenine dinucleotide binding"/>
    <property type="evidence" value="ECO:0007669"/>
    <property type="project" value="InterPro"/>
</dbReference>
<dbReference type="Pfam" id="PF05199">
    <property type="entry name" value="GMC_oxred_C"/>
    <property type="match status" value="1"/>
</dbReference>
<name>A0A813ZEC6_9BILA</name>
<comment type="caution">
    <text evidence="7">The sequence shown here is derived from an EMBL/GenBank/DDBJ whole genome shotgun (WGS) entry which is preliminary data.</text>
</comment>
<dbReference type="PROSITE" id="PS00624">
    <property type="entry name" value="GMC_OXRED_2"/>
    <property type="match status" value="1"/>
</dbReference>
<evidence type="ECO:0000259" key="6">
    <source>
        <dbReference type="PROSITE" id="PS00624"/>
    </source>
</evidence>
<gene>
    <name evidence="7" type="ORF">ZHD862_LOCUS7200</name>
</gene>
<dbReference type="InterPro" id="IPR007867">
    <property type="entry name" value="GMC_OxRtase_C"/>
</dbReference>
<dbReference type="PANTHER" id="PTHR11552:SF147">
    <property type="entry name" value="CHOLINE DEHYDROGENASE, MITOCHONDRIAL"/>
    <property type="match status" value="1"/>
</dbReference>
<accession>A0A813ZEC6</accession>
<dbReference type="SUPFAM" id="SSF51905">
    <property type="entry name" value="FAD/NAD(P)-binding domain"/>
    <property type="match status" value="1"/>
</dbReference>
<dbReference type="Gene3D" id="3.50.50.60">
    <property type="entry name" value="FAD/NAD(P)-binding domain"/>
    <property type="match status" value="1"/>
</dbReference>
<proteinExistence type="inferred from homology"/>
<dbReference type="PANTHER" id="PTHR11552">
    <property type="entry name" value="GLUCOSE-METHANOL-CHOLINE GMC OXIDOREDUCTASE"/>
    <property type="match status" value="1"/>
</dbReference>
<comment type="cofactor">
    <cofactor evidence="1 5">
        <name>FAD</name>
        <dbReference type="ChEBI" id="CHEBI:57692"/>
    </cofactor>
</comment>
<sequence>MEEFQADFIVVGGGTAGCIVASRLAEYGFEVLLLSSGSNDTANSLMRQKSLFIELLKTSQFKHHLFHTPLSNLNNRTLELIVWNSLGGNSINWGGMERMTKSECDLLVNASGDESFCLENMAMYYKMVENFETTAIFPTEGIHGNNGPIHMIHVDEPLFSDVWKKVADELGETFSDDLAGPIDYGFSFEPSSFVHGVRHWSASEYLVPALDKYPNLTVITGATVTKFNVNTITKRIDNLLFVSSNGCFSAVARKEYILSAGTFFSPHLLLLSGIGDPELLEKNNIQIKHALTQVGKNLTDNGVLTLEYEMKGLPVDRCIPVALVNRQMKTTKTNSDLFFVLKMNRTTERLSVLIFNDSPQSPTGSVSLYNSNPLVPPKVTLNYLEDEKDVETFVDGINYLRRIMSTNALKEIAQVAEISPGIQEMNLSNYIRNRLTSANHFIGTCSMGQDAKNSVVDKDFKVHGLENLRIVDASVFPKGFVSKLGPCLTVYALAEKAADILRQYYVR</sequence>
<dbReference type="Gene3D" id="3.30.560.10">
    <property type="entry name" value="Glucose Oxidase, domain 3"/>
    <property type="match status" value="1"/>
</dbReference>
<dbReference type="GO" id="GO:0016614">
    <property type="term" value="F:oxidoreductase activity, acting on CH-OH group of donors"/>
    <property type="evidence" value="ECO:0007669"/>
    <property type="project" value="InterPro"/>
</dbReference>
<evidence type="ECO:0000256" key="4">
    <source>
        <dbReference type="ARBA" id="ARBA00022827"/>
    </source>
</evidence>
<comment type="similarity">
    <text evidence="2">Belongs to the GMC oxidoreductase family.</text>
</comment>
<dbReference type="AlphaFoldDB" id="A0A813ZEC6"/>
<dbReference type="InterPro" id="IPR012132">
    <property type="entry name" value="GMC_OxRdtase"/>
</dbReference>
<dbReference type="InterPro" id="IPR036188">
    <property type="entry name" value="FAD/NAD-bd_sf"/>
</dbReference>
<dbReference type="InterPro" id="IPR000172">
    <property type="entry name" value="GMC_OxRdtase_N"/>
</dbReference>
<reference evidence="7" key="1">
    <citation type="submission" date="2021-02" db="EMBL/GenBank/DDBJ databases">
        <authorList>
            <person name="Nowell W R."/>
        </authorList>
    </citation>
    <scope>NUCLEOTIDE SEQUENCE</scope>
</reference>
<keyword evidence="3" id="KW-0285">Flavoprotein</keyword>
<evidence type="ECO:0000256" key="1">
    <source>
        <dbReference type="ARBA" id="ARBA00001974"/>
    </source>
</evidence>
<dbReference type="SUPFAM" id="SSF54373">
    <property type="entry name" value="FAD-linked reductases, C-terminal domain"/>
    <property type="match status" value="1"/>
</dbReference>
<evidence type="ECO:0000313" key="7">
    <source>
        <dbReference type="EMBL" id="CAF0897268.1"/>
    </source>
</evidence>
<dbReference type="Pfam" id="PF00732">
    <property type="entry name" value="GMC_oxred_N"/>
    <property type="match status" value="1"/>
</dbReference>
<evidence type="ECO:0000256" key="2">
    <source>
        <dbReference type="ARBA" id="ARBA00010790"/>
    </source>
</evidence>
<organism evidence="7 8">
    <name type="scientific">Rotaria sordida</name>
    <dbReference type="NCBI Taxonomy" id="392033"/>
    <lineage>
        <taxon>Eukaryota</taxon>
        <taxon>Metazoa</taxon>
        <taxon>Spiralia</taxon>
        <taxon>Gnathifera</taxon>
        <taxon>Rotifera</taxon>
        <taxon>Eurotatoria</taxon>
        <taxon>Bdelloidea</taxon>
        <taxon>Philodinida</taxon>
        <taxon>Philodinidae</taxon>
        <taxon>Rotaria</taxon>
    </lineage>
</organism>
<keyword evidence="4 5" id="KW-0274">FAD</keyword>
<evidence type="ECO:0000313" key="8">
    <source>
        <dbReference type="Proteomes" id="UP000663864"/>
    </source>
</evidence>
<dbReference type="PIRSF" id="PIRSF000137">
    <property type="entry name" value="Alcohol_oxidase"/>
    <property type="match status" value="1"/>
</dbReference>
<evidence type="ECO:0000256" key="5">
    <source>
        <dbReference type="PIRSR" id="PIRSR000137-2"/>
    </source>
</evidence>
<feature type="domain" description="Glucose-methanol-choline oxidoreductase N-terminal" evidence="6">
    <location>
        <begin position="261"/>
        <end position="275"/>
    </location>
</feature>
<dbReference type="EMBL" id="CAJNOT010000215">
    <property type="protein sequence ID" value="CAF0897268.1"/>
    <property type="molecule type" value="Genomic_DNA"/>
</dbReference>
<protein>
    <recommendedName>
        <fullName evidence="6">Glucose-methanol-choline oxidoreductase N-terminal domain-containing protein</fullName>
    </recommendedName>
</protein>